<evidence type="ECO:0000313" key="3">
    <source>
        <dbReference type="EMBL" id="QBH12719.1"/>
    </source>
</evidence>
<dbReference type="GO" id="GO:0046912">
    <property type="term" value="F:acyltransferase activity, acyl groups converted into alkyl on transfer"/>
    <property type="evidence" value="ECO:0007669"/>
    <property type="project" value="InterPro"/>
</dbReference>
<dbReference type="InterPro" id="IPR003781">
    <property type="entry name" value="CoA-bd"/>
</dbReference>
<organism evidence="4 5">
    <name type="scientific">Desulfobacter hydrogenophilus</name>
    <dbReference type="NCBI Taxonomy" id="2291"/>
    <lineage>
        <taxon>Bacteria</taxon>
        <taxon>Pseudomonadati</taxon>
        <taxon>Thermodesulfobacteriota</taxon>
        <taxon>Desulfobacteria</taxon>
        <taxon>Desulfobacterales</taxon>
        <taxon>Desulfobacteraceae</taxon>
        <taxon>Desulfobacter</taxon>
    </lineage>
</organism>
<evidence type="ECO:0000313" key="5">
    <source>
        <dbReference type="Proteomes" id="UP000248798"/>
    </source>
</evidence>
<feature type="domain" description="CoA-binding" evidence="1">
    <location>
        <begin position="22"/>
        <end position="121"/>
    </location>
</feature>
<dbReference type="InterPro" id="IPR016102">
    <property type="entry name" value="Succinyl-CoA_synth-like"/>
</dbReference>
<dbReference type="Proteomes" id="UP000293902">
    <property type="component" value="Chromosome"/>
</dbReference>
<sequence>MSQTNPFPYYVGVNSLEEIANKETRCIVMNLLGGESRGVTPTSHEFSGGNIVAGVQYGKSGGKLETKIGDIPAYGSVKEIIDAGIEFDTGVIYLPPTAVAAAAAELIAQNPKLTKIVILTEKVSVKDSQFIRAIAQQHKIDVFGGNCLGIGNSWEQVRVGGALGGNNPGESLVKGSVAVFSNSGNFSTTIPEYLKVAGFGTSTVLSSGKDLYIQFAFAEFLHCAENDPRTKAIFCYIEPGGYYEKMALDWIKDGTLKFTKPIVACVIGRWKANLSRAVGHAGAIAGGGDDALAKEKWFDEYFGMGLFDPENPKASKKGVRIDSISDAPTAMAALYKEIGEKPDFAPKGDLSLKPWFVNEQGIDFPAKLHMEAVEAMEPYNDAIRKLGNQVGAQLTREVMRNKSGASRMNPKTDVTEVHGIPVLDLVVKHFALSNFFAVTSVLPDEKQLPLANAIMNYFSAVGTGYMDVAARGRANGTLPNGYLGAAVITSGNCKLYSDMTEMTDKMINLFYVDIHGNSSVNDALVDEKLSQKGIMPQGETTPKDAEVAAFFGELLAKQGLETIFTKYAQKYAEANGDVNKLNLLLAAMILSVTWEPLVNRQMTRETALEVGTYLGCNGVIVGCCAPQYEVNDFYKSLSELSDLSLLNTDFATSIFKLLFNRDCDAREQFAINGLLNLLMSNGPGTISAKGGKESVSGGNFIATCYAGWMCNTGRDHGGNGFEAIKFLKDAFGDFDPYLEPDAKKREAKLAELAQATAEKYLETKTTAKREGIMNYFKVPCVNHPVFKGKPVNYDPREVFMDKLFTERNEINHFQVFYHHLVKKMFEVGATKNVFCVNIDGVIATISLDLLWKDVNSGKIDAKAMQDIAFIMFLLGRMVGCSAEIADHKARGNAMDTRTPASQVEFVG</sequence>
<dbReference type="EMBL" id="CP036313">
    <property type="protein sequence ID" value="QBH12719.1"/>
    <property type="molecule type" value="Genomic_DNA"/>
</dbReference>
<feature type="domain" description="Succinyl-CoA synthetase-like flavodoxin" evidence="2">
    <location>
        <begin position="174"/>
        <end position="286"/>
    </location>
</feature>
<dbReference type="SUPFAM" id="SSF48256">
    <property type="entry name" value="Citrate synthase"/>
    <property type="match status" value="1"/>
</dbReference>
<proteinExistence type="predicted"/>
<reference evidence="4 5" key="1">
    <citation type="submission" date="2018-06" db="EMBL/GenBank/DDBJ databases">
        <title>Complete Genome Sequence of Desulfobacter hydrogenophilus (DSM3380).</title>
        <authorList>
            <person name="Marietou A."/>
            <person name="Schreiber L."/>
            <person name="Marshall I."/>
            <person name="Jorgensen B."/>
        </authorList>
    </citation>
    <scope>NUCLEOTIDE SEQUENCE [LARGE SCALE GENOMIC DNA]</scope>
    <source>
        <strain evidence="4 5">DSM 3380</strain>
    </source>
</reference>
<protein>
    <submittedName>
        <fullName evidence="4">CoA-binding protein</fullName>
    </submittedName>
</protein>
<name>A0A328FB30_9BACT</name>
<dbReference type="Pfam" id="PF02629">
    <property type="entry name" value="CoA_binding"/>
    <property type="match status" value="1"/>
</dbReference>
<dbReference type="InterPro" id="IPR032875">
    <property type="entry name" value="Succ_CoA_lig_flav_dom"/>
</dbReference>
<dbReference type="Gene3D" id="3.40.50.720">
    <property type="entry name" value="NAD(P)-binding Rossmann-like Domain"/>
    <property type="match status" value="1"/>
</dbReference>
<accession>A0A328FB30</accession>
<evidence type="ECO:0000259" key="2">
    <source>
        <dbReference type="Pfam" id="PF13607"/>
    </source>
</evidence>
<dbReference type="InterPro" id="IPR036291">
    <property type="entry name" value="NAD(P)-bd_dom_sf"/>
</dbReference>
<dbReference type="GO" id="GO:0006099">
    <property type="term" value="P:tricarboxylic acid cycle"/>
    <property type="evidence" value="ECO:0007669"/>
    <property type="project" value="TreeGrafter"/>
</dbReference>
<reference evidence="3 6" key="2">
    <citation type="submission" date="2019-02" db="EMBL/GenBank/DDBJ databases">
        <title>Complete genome sequence of Desulfobacter hydrogenophilus AcRS1.</title>
        <authorList>
            <person name="Marietou A."/>
            <person name="Lund M.B."/>
            <person name="Marshall I.P.G."/>
            <person name="Schreiber L."/>
            <person name="Jorgensen B."/>
        </authorList>
    </citation>
    <scope>NUCLEOTIDE SEQUENCE [LARGE SCALE GENOMIC DNA]</scope>
    <source>
        <strain evidence="3 6">AcRS1</strain>
    </source>
</reference>
<gene>
    <name evidence="4" type="ORF">DO021_19815</name>
    <name evidence="3" type="ORF">EYB58_07250</name>
</gene>
<dbReference type="SUPFAM" id="SSF52210">
    <property type="entry name" value="Succinyl-CoA synthetase domains"/>
    <property type="match status" value="1"/>
</dbReference>
<dbReference type="PANTHER" id="PTHR11117">
    <property type="entry name" value="SUCCINYL-COA LIGASE SUBUNIT ALPHA"/>
    <property type="match status" value="1"/>
</dbReference>
<evidence type="ECO:0000259" key="1">
    <source>
        <dbReference type="Pfam" id="PF02629"/>
    </source>
</evidence>
<dbReference type="GO" id="GO:0009361">
    <property type="term" value="C:succinate-CoA ligase complex (ADP-forming)"/>
    <property type="evidence" value="ECO:0007669"/>
    <property type="project" value="TreeGrafter"/>
</dbReference>
<evidence type="ECO:0000313" key="6">
    <source>
        <dbReference type="Proteomes" id="UP000293902"/>
    </source>
</evidence>
<evidence type="ECO:0000313" key="4">
    <source>
        <dbReference type="EMBL" id="RAM00303.1"/>
    </source>
</evidence>
<dbReference type="EMBL" id="QLNI01000053">
    <property type="protein sequence ID" value="RAM00303.1"/>
    <property type="molecule type" value="Genomic_DNA"/>
</dbReference>
<dbReference type="GO" id="GO:0004775">
    <property type="term" value="F:succinate-CoA ligase (ADP-forming) activity"/>
    <property type="evidence" value="ECO:0007669"/>
    <property type="project" value="TreeGrafter"/>
</dbReference>
<dbReference type="AlphaFoldDB" id="A0A328FB30"/>
<dbReference type="PANTHER" id="PTHR11117:SF2">
    <property type="entry name" value="SUCCINATE--COA LIGASE [ADP_GDP-FORMING] SUBUNIT ALPHA, MITOCHONDRIAL"/>
    <property type="match status" value="1"/>
</dbReference>
<keyword evidence="6" id="KW-1185">Reference proteome</keyword>
<dbReference type="Pfam" id="PF13607">
    <property type="entry name" value="Succ_CoA_lig"/>
    <property type="match status" value="1"/>
</dbReference>
<dbReference type="OrthoDB" id="9807426at2"/>
<dbReference type="Proteomes" id="UP000248798">
    <property type="component" value="Unassembled WGS sequence"/>
</dbReference>
<dbReference type="InterPro" id="IPR036969">
    <property type="entry name" value="Citrate_synthase_sf"/>
</dbReference>
<dbReference type="RefSeq" id="WP_111959907.1">
    <property type="nucleotide sequence ID" value="NZ_CP036313.1"/>
</dbReference>
<dbReference type="GO" id="GO:0004776">
    <property type="term" value="F:succinate-CoA ligase (GDP-forming) activity"/>
    <property type="evidence" value="ECO:0007669"/>
    <property type="project" value="TreeGrafter"/>
</dbReference>
<dbReference type="Gene3D" id="3.40.50.261">
    <property type="entry name" value="Succinyl-CoA synthetase domains"/>
    <property type="match status" value="1"/>
</dbReference>
<dbReference type="SUPFAM" id="SSF51735">
    <property type="entry name" value="NAD(P)-binding Rossmann-fold domains"/>
    <property type="match status" value="1"/>
</dbReference>